<dbReference type="EMBL" id="CADCVU010000226">
    <property type="protein sequence ID" value="CAA9523129.1"/>
    <property type="molecule type" value="Genomic_DNA"/>
</dbReference>
<feature type="region of interest" description="Disordered" evidence="1">
    <location>
        <begin position="1"/>
        <end position="89"/>
    </location>
</feature>
<name>A0A6J4TGY7_9ACTN</name>
<gene>
    <name evidence="2" type="ORF">AVDCRST_MAG45-2630</name>
</gene>
<accession>A0A6J4TGY7</accession>
<sequence length="182" mass="19113">ALPRLPPGGDPALCSLGERARARDRGERGWARGSGRGHLRCGVVAGRGGGRSLAGAAPPHLRRHRPPAGERPAQHGAARARAGDDPLQPALAPCRLHAGGRRARISLSPGAGDRHRLRVARRADVAQAVGGRRGGRGPRRRALLHRADLPLQADTAVSHARVPALRGDRRDPRARGRGAVGL</sequence>
<organism evidence="2">
    <name type="scientific">uncultured Solirubrobacterales bacterium</name>
    <dbReference type="NCBI Taxonomy" id="768556"/>
    <lineage>
        <taxon>Bacteria</taxon>
        <taxon>Bacillati</taxon>
        <taxon>Actinomycetota</taxon>
        <taxon>Thermoleophilia</taxon>
        <taxon>Solirubrobacterales</taxon>
        <taxon>environmental samples</taxon>
    </lineage>
</organism>
<reference evidence="2" key="1">
    <citation type="submission" date="2020-02" db="EMBL/GenBank/DDBJ databases">
        <authorList>
            <person name="Meier V. D."/>
        </authorList>
    </citation>
    <scope>NUCLEOTIDE SEQUENCE</scope>
    <source>
        <strain evidence="2">AVDCRST_MAG45</strain>
    </source>
</reference>
<feature type="non-terminal residue" evidence="2">
    <location>
        <position position="1"/>
    </location>
</feature>
<evidence type="ECO:0000256" key="1">
    <source>
        <dbReference type="SAM" id="MobiDB-lite"/>
    </source>
</evidence>
<dbReference type="AlphaFoldDB" id="A0A6J4TGY7"/>
<feature type="region of interest" description="Disordered" evidence="1">
    <location>
        <begin position="160"/>
        <end position="182"/>
    </location>
</feature>
<feature type="compositionally biased region" description="Basic and acidic residues" evidence="1">
    <location>
        <begin position="18"/>
        <end position="30"/>
    </location>
</feature>
<feature type="non-terminal residue" evidence="2">
    <location>
        <position position="182"/>
    </location>
</feature>
<evidence type="ECO:0000313" key="2">
    <source>
        <dbReference type="EMBL" id="CAA9523129.1"/>
    </source>
</evidence>
<proteinExistence type="predicted"/>
<protein>
    <submittedName>
        <fullName evidence="2">Uncharacterized protein</fullName>
    </submittedName>
</protein>